<evidence type="ECO:0000313" key="2">
    <source>
        <dbReference type="EMBL" id="KIY91526.1"/>
    </source>
</evidence>
<dbReference type="AlphaFoldDB" id="A0A0D2LNE1"/>
<gene>
    <name evidence="2" type="ORF">MNEG_16437</name>
</gene>
<name>A0A0D2LNE1_9CHLO</name>
<dbReference type="OrthoDB" id="413408at2759"/>
<sequence length="93" mass="10021">MPLDGGALVIDLALEAGPLKVAVLCDGPSRRTRSAPHGRLGYWVAAGWLLERAGWRVVQLPWFEWQLLAEDSGDPLAALAHLHNSFAAQGVPL</sequence>
<dbReference type="GeneID" id="25734196"/>
<proteinExistence type="predicted"/>
<dbReference type="KEGG" id="mng:MNEG_16437"/>
<feature type="domain" description="RAP" evidence="1">
    <location>
        <begin position="24"/>
        <end position="70"/>
    </location>
</feature>
<evidence type="ECO:0000259" key="1">
    <source>
        <dbReference type="Pfam" id="PF08373"/>
    </source>
</evidence>
<protein>
    <recommendedName>
        <fullName evidence="1">RAP domain-containing protein</fullName>
    </recommendedName>
</protein>
<organism evidence="2 3">
    <name type="scientific">Monoraphidium neglectum</name>
    <dbReference type="NCBI Taxonomy" id="145388"/>
    <lineage>
        <taxon>Eukaryota</taxon>
        <taxon>Viridiplantae</taxon>
        <taxon>Chlorophyta</taxon>
        <taxon>core chlorophytes</taxon>
        <taxon>Chlorophyceae</taxon>
        <taxon>CS clade</taxon>
        <taxon>Sphaeropleales</taxon>
        <taxon>Selenastraceae</taxon>
        <taxon>Monoraphidium</taxon>
    </lineage>
</organism>
<keyword evidence="3" id="KW-1185">Reference proteome</keyword>
<accession>A0A0D2LNE1</accession>
<reference evidence="2 3" key="1">
    <citation type="journal article" date="2013" name="BMC Genomics">
        <title>Reconstruction of the lipid metabolism for the microalga Monoraphidium neglectum from its genome sequence reveals characteristics suitable for biofuel production.</title>
        <authorList>
            <person name="Bogen C."/>
            <person name="Al-Dilaimi A."/>
            <person name="Albersmeier A."/>
            <person name="Wichmann J."/>
            <person name="Grundmann M."/>
            <person name="Rupp O."/>
            <person name="Lauersen K.J."/>
            <person name="Blifernez-Klassen O."/>
            <person name="Kalinowski J."/>
            <person name="Goesmann A."/>
            <person name="Mussgnug J.H."/>
            <person name="Kruse O."/>
        </authorList>
    </citation>
    <scope>NUCLEOTIDE SEQUENCE [LARGE SCALE GENOMIC DNA]</scope>
    <source>
        <strain evidence="2 3">SAG 48.87</strain>
    </source>
</reference>
<dbReference type="InterPro" id="IPR013584">
    <property type="entry name" value="RAP"/>
</dbReference>
<evidence type="ECO:0000313" key="3">
    <source>
        <dbReference type="Proteomes" id="UP000054498"/>
    </source>
</evidence>
<dbReference type="Pfam" id="PF08373">
    <property type="entry name" value="RAP"/>
    <property type="match status" value="1"/>
</dbReference>
<dbReference type="Proteomes" id="UP000054498">
    <property type="component" value="Unassembled WGS sequence"/>
</dbReference>
<dbReference type="RefSeq" id="XP_013890546.1">
    <property type="nucleotide sequence ID" value="XM_014035092.1"/>
</dbReference>
<dbReference type="EMBL" id="KK106575">
    <property type="protein sequence ID" value="KIY91526.1"/>
    <property type="molecule type" value="Genomic_DNA"/>
</dbReference>